<proteinExistence type="predicted"/>
<gene>
    <name evidence="2" type="ORF">EJK53_0490</name>
    <name evidence="3" type="ORF">EJK54_0109</name>
</gene>
<dbReference type="GeneID" id="66586081"/>
<dbReference type="EMBL" id="CP034662">
    <property type="protein sequence ID" value="AZQ93587.1"/>
    <property type="molecule type" value="Genomic_DNA"/>
</dbReference>
<feature type="signal peptide" evidence="1">
    <location>
        <begin position="1"/>
        <end position="20"/>
    </location>
</feature>
<evidence type="ECO:0000313" key="5">
    <source>
        <dbReference type="Proteomes" id="UP000280228"/>
    </source>
</evidence>
<evidence type="ECO:0000313" key="2">
    <source>
        <dbReference type="EMBL" id="AZQ93587.1"/>
    </source>
</evidence>
<dbReference type="Proteomes" id="UP000280228">
    <property type="component" value="Chromosome"/>
</dbReference>
<keyword evidence="1" id="KW-0732">Signal</keyword>
<dbReference type="AlphaFoldDB" id="A0A3S9QFT4"/>
<dbReference type="EMBL" id="RYER01000021">
    <property type="protein sequence ID" value="RUO13347.1"/>
    <property type="molecule type" value="Genomic_DNA"/>
</dbReference>
<dbReference type="PROSITE" id="PS51257">
    <property type="entry name" value="PROKAR_LIPOPROTEIN"/>
    <property type="match status" value="1"/>
</dbReference>
<evidence type="ECO:0000313" key="4">
    <source>
        <dbReference type="Proteomes" id="UP000268436"/>
    </source>
</evidence>
<sequence>MMKILYVTATLMTAFTLASCASTPESNPKNSSANLTTSLIKHAVKQTCQTQLTGHQYWKIATMKLSSESKAKISETACGCVADKAPEAVSLTELTTAAINPNARTEVAQKIVRHSLKPCMLETVNAFIVPTTTR</sequence>
<feature type="chain" id="PRO_5019141249" evidence="1">
    <location>
        <begin position="21"/>
        <end position="134"/>
    </location>
</feature>
<dbReference type="RefSeq" id="WP_003673641.1">
    <property type="nucleotide sequence ID" value="NZ_CP008804.1"/>
</dbReference>
<accession>A0A3S9QFT4</accession>
<name>A0A3S9QFT4_MORCA</name>
<reference evidence="4 5" key="1">
    <citation type="submission" date="2018-12" db="EMBL/GenBank/DDBJ databases">
        <title>Persistence of Moraxella catarrhalis in Chronic Obstructive Pulmonary Disease and Regulation of the Hag/MID Adhesin.</title>
        <authorList>
            <person name="Murphy T."/>
            <person name="Zhao X."/>
            <person name="Vyas G."/>
            <person name="Aluvathingal J."/>
            <person name="Nadendla S."/>
            <person name="Tallon L."/>
            <person name="Tettelin H."/>
        </authorList>
    </citation>
    <scope>NUCLEOTIDE SEQUENCE [LARGE SCALE GENOMIC DNA]</scope>
    <source>
        <strain evidence="3 4">173P27B1</strain>
        <strain evidence="2 5">46P58B1</strain>
    </source>
</reference>
<keyword evidence="2" id="KW-0449">Lipoprotein</keyword>
<evidence type="ECO:0000256" key="1">
    <source>
        <dbReference type="SAM" id="SignalP"/>
    </source>
</evidence>
<dbReference type="Proteomes" id="UP000268436">
    <property type="component" value="Unassembled WGS sequence"/>
</dbReference>
<organism evidence="2 5">
    <name type="scientific">Moraxella catarrhalis</name>
    <name type="common">Branhamella catarrhalis</name>
    <dbReference type="NCBI Taxonomy" id="480"/>
    <lineage>
        <taxon>Bacteria</taxon>
        <taxon>Pseudomonadati</taxon>
        <taxon>Pseudomonadota</taxon>
        <taxon>Gammaproteobacteria</taxon>
        <taxon>Moraxellales</taxon>
        <taxon>Moraxellaceae</taxon>
        <taxon>Moraxella</taxon>
    </lineage>
</organism>
<keyword evidence="4" id="KW-1185">Reference proteome</keyword>
<dbReference type="OMA" id="IEQQNAW"/>
<evidence type="ECO:0000313" key="3">
    <source>
        <dbReference type="EMBL" id="RUO13347.1"/>
    </source>
</evidence>
<protein>
    <submittedName>
        <fullName evidence="2 3">Lipoprotein</fullName>
    </submittedName>
</protein>